<evidence type="ECO:0000313" key="3">
    <source>
        <dbReference type="Proteomes" id="UP000249467"/>
    </source>
</evidence>
<protein>
    <recommendedName>
        <fullName evidence="4">DUF2079 domain-containing protein</fullName>
    </recommendedName>
</protein>
<feature type="transmembrane region" description="Helical" evidence="1">
    <location>
        <begin position="184"/>
        <end position="206"/>
    </location>
</feature>
<comment type="caution">
    <text evidence="2">The sequence shown here is derived from an EMBL/GenBank/DDBJ whole genome shotgun (WGS) entry which is preliminary data.</text>
</comment>
<organism evidence="2 3">
    <name type="scientific">Pseudanabaena frigida</name>
    <dbReference type="NCBI Taxonomy" id="945775"/>
    <lineage>
        <taxon>Bacteria</taxon>
        <taxon>Bacillati</taxon>
        <taxon>Cyanobacteriota</taxon>
        <taxon>Cyanophyceae</taxon>
        <taxon>Pseudanabaenales</taxon>
        <taxon>Pseudanabaenaceae</taxon>
        <taxon>Pseudanabaena</taxon>
    </lineage>
</organism>
<name>A0A2W4YEG5_9CYAN</name>
<keyword evidence="1" id="KW-0812">Transmembrane</keyword>
<feature type="transmembrane region" description="Helical" evidence="1">
    <location>
        <begin position="244"/>
        <end position="266"/>
    </location>
</feature>
<dbReference type="EMBL" id="QBML01000001">
    <property type="protein sequence ID" value="PZO45175.1"/>
    <property type="molecule type" value="Genomic_DNA"/>
</dbReference>
<dbReference type="AlphaFoldDB" id="A0A2W4YEG5"/>
<reference evidence="2 3" key="2">
    <citation type="submission" date="2018-06" db="EMBL/GenBank/DDBJ databases">
        <title>Metagenomic assembly of (sub)arctic Cyanobacteria and their associated microbiome from non-axenic cultures.</title>
        <authorList>
            <person name="Baurain D."/>
        </authorList>
    </citation>
    <scope>NUCLEOTIDE SEQUENCE [LARGE SCALE GENOMIC DNA]</scope>
    <source>
        <strain evidence="2">ULC066bin1</strain>
    </source>
</reference>
<keyword evidence="1" id="KW-1133">Transmembrane helix</keyword>
<accession>A0A2W4YEG5</accession>
<feature type="transmembrane region" description="Helical" evidence="1">
    <location>
        <begin position="74"/>
        <end position="96"/>
    </location>
</feature>
<evidence type="ECO:0008006" key="4">
    <source>
        <dbReference type="Google" id="ProtNLM"/>
    </source>
</evidence>
<sequence length="452" mass="51467">MVGISTLVLFFFSSLRHSLFHSGAWDLGIFDQAVYLISQGVIPNSSFTDFHILGDHAAFILYPLSLLYRIYPDVHWLFLIQAIALSSGAIPVFYLARQQKLNDNLGHILSLVYLLSPLIFNANLFDFHPDAIAVPSFLWAVLWARLDKLLHFCIAVVIVLSCKAVFSLTVIAMGIWLFLFEKKLLMGSLSIVAGIVWFVIATKIIIPAIGGESASTARHITRYISLGSSYSEIFTNFFTKPNLFFNKVFSIDSFTYLLLLFAPFIWCWRSKNLSPLIATIPTITMSILSDDPAQRYLANQYPLPILPFLMLIAISNLSIADRQKKWNLRFIVFWAALVFILMSRLNLFTWEYLDSLDTWKENNEAIALVKDQGSILTTHEIAPHVTHRLKVETTLIGDPSNLDDFDYVLLNVRYPGFGSNHDYSVDLVEKAKKIQNLQLEYQKNDVYLFAKK</sequence>
<feature type="transmembrane region" description="Helical" evidence="1">
    <location>
        <begin position="108"/>
        <end position="129"/>
    </location>
</feature>
<evidence type="ECO:0000313" key="2">
    <source>
        <dbReference type="EMBL" id="PZO45175.1"/>
    </source>
</evidence>
<feature type="transmembrane region" description="Helical" evidence="1">
    <location>
        <begin position="149"/>
        <end position="177"/>
    </location>
</feature>
<feature type="transmembrane region" description="Helical" evidence="1">
    <location>
        <begin position="301"/>
        <end position="319"/>
    </location>
</feature>
<dbReference type="Proteomes" id="UP000249467">
    <property type="component" value="Unassembled WGS sequence"/>
</dbReference>
<reference evidence="2 3" key="1">
    <citation type="submission" date="2018-04" db="EMBL/GenBank/DDBJ databases">
        <authorList>
            <person name="Go L.Y."/>
            <person name="Mitchell J.A."/>
        </authorList>
    </citation>
    <scope>NUCLEOTIDE SEQUENCE [LARGE SCALE GENOMIC DNA]</scope>
    <source>
        <strain evidence="2">ULC066bin1</strain>
    </source>
</reference>
<feature type="transmembrane region" description="Helical" evidence="1">
    <location>
        <begin position="331"/>
        <end position="353"/>
    </location>
</feature>
<evidence type="ECO:0000256" key="1">
    <source>
        <dbReference type="SAM" id="Phobius"/>
    </source>
</evidence>
<dbReference type="InterPro" id="IPR018650">
    <property type="entry name" value="STSV1_Orf64"/>
</dbReference>
<keyword evidence="1" id="KW-0472">Membrane</keyword>
<proteinExistence type="predicted"/>
<dbReference type="Pfam" id="PF09852">
    <property type="entry name" value="DUF2079"/>
    <property type="match status" value="1"/>
</dbReference>
<gene>
    <name evidence="2" type="ORF">DCF19_00470</name>
</gene>